<evidence type="ECO:0000313" key="3">
    <source>
        <dbReference type="Proteomes" id="UP000265882"/>
    </source>
</evidence>
<dbReference type="SUPFAM" id="SSF63380">
    <property type="entry name" value="Riboflavin synthase domain-like"/>
    <property type="match status" value="1"/>
</dbReference>
<dbReference type="SUPFAM" id="SSF52343">
    <property type="entry name" value="Ferredoxin reductase-like, C-terminal NADP-linked domain"/>
    <property type="match status" value="1"/>
</dbReference>
<dbReference type="Gene3D" id="2.10.240.10">
    <property type="entry name" value="Dihydroorotate dehydrogenase, electron transfer subunit"/>
    <property type="match status" value="1"/>
</dbReference>
<organism evidence="2 3">
    <name type="scientific">Abyssobacteria bacterium (strain SURF_5)</name>
    <dbReference type="NCBI Taxonomy" id="2093360"/>
    <lineage>
        <taxon>Bacteria</taxon>
        <taxon>Pseudomonadati</taxon>
        <taxon>Candidatus Hydrogenedentota</taxon>
        <taxon>Candidatus Abyssobacteria</taxon>
    </lineage>
</organism>
<dbReference type="InterPro" id="IPR017938">
    <property type="entry name" value="Riboflavin_synthase-like_b-brl"/>
</dbReference>
<dbReference type="InterPro" id="IPR037117">
    <property type="entry name" value="Dihydroorotate_DH_ele_sf"/>
</dbReference>
<dbReference type="CDD" id="cd06218">
    <property type="entry name" value="DHOD_e_trans"/>
    <property type="match status" value="1"/>
</dbReference>
<dbReference type="PROSITE" id="PS51384">
    <property type="entry name" value="FAD_FR"/>
    <property type="match status" value="1"/>
</dbReference>
<evidence type="ECO:0000313" key="2">
    <source>
        <dbReference type="EMBL" id="RJP17423.1"/>
    </source>
</evidence>
<dbReference type="InterPro" id="IPR039261">
    <property type="entry name" value="FNR_nucleotide-bd"/>
</dbReference>
<comment type="caution">
    <text evidence="2">The sequence shown here is derived from an EMBL/GenBank/DDBJ whole genome shotgun (WGS) entry which is preliminary data.</text>
</comment>
<dbReference type="InterPro" id="IPR017927">
    <property type="entry name" value="FAD-bd_FR_type"/>
</dbReference>
<accession>A0A3A4N6L5</accession>
<sequence>MTKKKPNSARGRIRSELADFLADYARKHYMDAEAGLRLKGAPAKRAAVARKRSPLPEPDLSWAERGSAIWKFYILPEPSAVRRLAEGVPFLKDTIVYSDKAGSIGFIEPLPFLRFLDEESAGEDHARILALMECLPAAAPLQPPSQFNGTVVDSAEFIRDHFSLKVKAPYAQRPLPGQFLQVMCDPVPHVSDPKYRSFEYSEKTLPRLRGIELLERRPFLRRPFSIASYKAGPADANEAWLDLVTWLGAEFEIIYRRIPGGPGTGALSRYAAGDKIDIVGPLGKGFAVGPIPEIALLVGGGIGAPPLIFLAEELSRRGCEVKLFLGAVSKDRIPFCLEGENGDTIERFERMGLCPAVCTDDGSAGIHGLVTKPLLEYLEQNQGRLASMKMFACGPRPLLSALNGIANRFHLPCEVLLEERMACGIGACISCVCAVKEPGQKAHFTRICVEGPAFDVRKVMWHA</sequence>
<name>A0A3A4N6L5_ABYX5</name>
<protein>
    <submittedName>
        <fullName evidence="2">Dihydroorotate dehydrogenase electron transfer subunit</fullName>
    </submittedName>
</protein>
<dbReference type="Gene3D" id="2.40.30.10">
    <property type="entry name" value="Translation factors"/>
    <property type="match status" value="1"/>
</dbReference>
<dbReference type="Proteomes" id="UP000265882">
    <property type="component" value="Unassembled WGS sequence"/>
</dbReference>
<dbReference type="EMBL" id="QZKU01000115">
    <property type="protein sequence ID" value="RJP17423.1"/>
    <property type="molecule type" value="Genomic_DNA"/>
</dbReference>
<reference evidence="2 3" key="1">
    <citation type="journal article" date="2017" name="ISME J.">
        <title>Energy and carbon metabolisms in a deep terrestrial subsurface fluid microbial community.</title>
        <authorList>
            <person name="Momper L."/>
            <person name="Jungbluth S.P."/>
            <person name="Lee M.D."/>
            <person name="Amend J.P."/>
        </authorList>
    </citation>
    <scope>NUCLEOTIDE SEQUENCE [LARGE SCALE GENOMIC DNA]</scope>
    <source>
        <strain evidence="2">SURF_5</strain>
    </source>
</reference>
<proteinExistence type="predicted"/>
<dbReference type="PANTHER" id="PTHR43513:SF3">
    <property type="entry name" value="DIHYDROOROTATE DEHYDROGENASE B (NAD(+)), ELECTRON TRANSFER SUBUNIT-RELATED"/>
    <property type="match status" value="1"/>
</dbReference>
<gene>
    <name evidence="2" type="ORF">C4520_16810</name>
</gene>
<dbReference type="GO" id="GO:0016491">
    <property type="term" value="F:oxidoreductase activity"/>
    <property type="evidence" value="ECO:0007669"/>
    <property type="project" value="InterPro"/>
</dbReference>
<dbReference type="PANTHER" id="PTHR43513">
    <property type="entry name" value="DIHYDROOROTATE DEHYDROGENASE B (NAD(+)), ELECTRON TRANSFER SUBUNIT"/>
    <property type="match status" value="1"/>
</dbReference>
<dbReference type="Pfam" id="PF10418">
    <property type="entry name" value="DHODB_Fe-S_bind"/>
    <property type="match status" value="1"/>
</dbReference>
<feature type="domain" description="FAD-binding FR-type" evidence="1">
    <location>
        <begin position="144"/>
        <end position="288"/>
    </location>
</feature>
<dbReference type="InterPro" id="IPR019480">
    <property type="entry name" value="Dihydroorotate_DH_Fe-S-bd"/>
</dbReference>
<dbReference type="Gene3D" id="3.40.50.80">
    <property type="entry name" value="Nucleotide-binding domain of ferredoxin-NADP reductase (FNR) module"/>
    <property type="match status" value="1"/>
</dbReference>
<dbReference type="AlphaFoldDB" id="A0A3A4N6L5"/>
<evidence type="ECO:0000259" key="1">
    <source>
        <dbReference type="PROSITE" id="PS51384"/>
    </source>
</evidence>
<dbReference type="InterPro" id="IPR050353">
    <property type="entry name" value="PyrK_electron_transfer"/>
</dbReference>